<evidence type="ECO:0000256" key="1">
    <source>
        <dbReference type="SAM" id="MobiDB-lite"/>
    </source>
</evidence>
<evidence type="ECO:0000313" key="3">
    <source>
        <dbReference type="Proteomes" id="UP000037460"/>
    </source>
</evidence>
<comment type="caution">
    <text evidence="2">The sequence shown here is derived from an EMBL/GenBank/DDBJ whole genome shotgun (WGS) entry which is preliminary data.</text>
</comment>
<name>A0A0M0J4P8_9EUKA</name>
<dbReference type="AlphaFoldDB" id="A0A0M0J4P8"/>
<reference evidence="3" key="1">
    <citation type="journal article" date="2015" name="PLoS Genet.">
        <title>Genome Sequence and Transcriptome Analyses of Chrysochromulina tobin: Metabolic Tools for Enhanced Algal Fitness in the Prominent Order Prymnesiales (Haptophyceae).</title>
        <authorList>
            <person name="Hovde B.T."/>
            <person name="Deodato C.R."/>
            <person name="Hunsperger H.M."/>
            <person name="Ryken S.A."/>
            <person name="Yost W."/>
            <person name="Jha R.K."/>
            <person name="Patterson J."/>
            <person name="Monnat R.J. Jr."/>
            <person name="Barlow S.B."/>
            <person name="Starkenburg S.R."/>
            <person name="Cattolico R.A."/>
        </authorList>
    </citation>
    <scope>NUCLEOTIDE SEQUENCE</scope>
    <source>
        <strain evidence="3">CCMP291</strain>
    </source>
</reference>
<dbReference type="EMBL" id="JWZX01003383">
    <property type="protein sequence ID" value="KOO21198.1"/>
    <property type="molecule type" value="Genomic_DNA"/>
</dbReference>
<sequence length="320" mass="33686">MLIALLDDGGGAAAHVTNLLLGSGVAHEGLFDVLRWVTAPAEAELLRHLSPLDASLSYTLEDWLTSATPLGLKWSNVGTSKPSEGNELNSVDLVAALRQKTEFSGEEFAEFGLGPKLRRQDFVKVGSYYFRPVAMNDSVGTLYADETCLEASVAADCASAALQLLGAAAESQHQLFDALCRGGLWPGETVKVHDACEEPETGWGSVNKDMIGTVKEVKAGKVTVDFEGHAGWITDRPAELERCAPRSTSPTAAARLGGVWKPWKELKAAAEKAAADKAAAEKEAAKKEAAKAEGNASAKNGQKQPADGVGSDPRALSSPS</sequence>
<feature type="region of interest" description="Disordered" evidence="1">
    <location>
        <begin position="268"/>
        <end position="320"/>
    </location>
</feature>
<protein>
    <submittedName>
        <fullName evidence="2">Uncharacterized protein</fullName>
    </submittedName>
</protein>
<gene>
    <name evidence="2" type="ORF">Ctob_003596</name>
</gene>
<evidence type="ECO:0000313" key="2">
    <source>
        <dbReference type="EMBL" id="KOO21198.1"/>
    </source>
</evidence>
<feature type="compositionally biased region" description="Basic and acidic residues" evidence="1">
    <location>
        <begin position="268"/>
        <end position="291"/>
    </location>
</feature>
<organism evidence="2 3">
    <name type="scientific">Chrysochromulina tobinii</name>
    <dbReference type="NCBI Taxonomy" id="1460289"/>
    <lineage>
        <taxon>Eukaryota</taxon>
        <taxon>Haptista</taxon>
        <taxon>Haptophyta</taxon>
        <taxon>Prymnesiophyceae</taxon>
        <taxon>Prymnesiales</taxon>
        <taxon>Chrysochromulinaceae</taxon>
        <taxon>Chrysochromulina</taxon>
    </lineage>
</organism>
<keyword evidence="3" id="KW-1185">Reference proteome</keyword>
<proteinExistence type="predicted"/>
<dbReference type="Proteomes" id="UP000037460">
    <property type="component" value="Unassembled WGS sequence"/>
</dbReference>
<accession>A0A0M0J4P8</accession>